<evidence type="ECO:0000259" key="5">
    <source>
        <dbReference type="Pfam" id="PF17863"/>
    </source>
</evidence>
<dbReference type="Gene3D" id="1.10.8.80">
    <property type="entry name" value="Magnesium chelatase subunit I, C-Terminal domain"/>
    <property type="match status" value="1"/>
</dbReference>
<dbReference type="CDD" id="cd00009">
    <property type="entry name" value="AAA"/>
    <property type="match status" value="1"/>
</dbReference>
<dbReference type="EMBL" id="LSFY01000001">
    <property type="protein sequence ID" value="KXZ40680.1"/>
    <property type="molecule type" value="Genomic_DNA"/>
</dbReference>
<organism evidence="6 8">
    <name type="scientific">Alkalithermobacter thermoalcaliphilus JW-YL-7 = DSM 7308</name>
    <dbReference type="NCBI Taxonomy" id="1121328"/>
    <lineage>
        <taxon>Bacteria</taxon>
        <taxon>Bacillati</taxon>
        <taxon>Bacillota</taxon>
        <taxon>Clostridia</taxon>
        <taxon>Peptostreptococcales</taxon>
        <taxon>Tepidibacteraceae</taxon>
        <taxon>Alkalithermobacter</taxon>
    </lineage>
</organism>
<comment type="caution">
    <text evidence="6">The sequence shown here is derived from an EMBL/GenBank/DDBJ whole genome shotgun (WGS) entry which is preliminary data.</text>
</comment>
<dbReference type="EMBL" id="FRBG01000014">
    <property type="protein sequence ID" value="SHL17908.1"/>
    <property type="molecule type" value="Genomic_DNA"/>
</dbReference>
<dbReference type="PANTHER" id="PTHR42759">
    <property type="entry name" value="MOXR FAMILY PROTEIN"/>
    <property type="match status" value="1"/>
</dbReference>
<evidence type="ECO:0000313" key="7">
    <source>
        <dbReference type="EMBL" id="SHL17908.1"/>
    </source>
</evidence>
<name>A0A150FUG1_CLOPD</name>
<dbReference type="STRING" id="1121328.JWYL7_1755"/>
<dbReference type="Pfam" id="PF17863">
    <property type="entry name" value="AAA_lid_2"/>
    <property type="match status" value="1"/>
</dbReference>
<dbReference type="SUPFAM" id="SSF52540">
    <property type="entry name" value="P-loop containing nucleoside triphosphate hydrolases"/>
    <property type="match status" value="1"/>
</dbReference>
<dbReference type="FunFam" id="3.40.50.300:FF:000640">
    <property type="entry name" value="MoxR family ATPase"/>
    <property type="match status" value="1"/>
</dbReference>
<accession>A0A150FUG1</accession>
<evidence type="ECO:0000256" key="2">
    <source>
        <dbReference type="ARBA" id="ARBA00022840"/>
    </source>
</evidence>
<reference evidence="7 9" key="2">
    <citation type="submission" date="2016-11" db="EMBL/GenBank/DDBJ databases">
        <authorList>
            <person name="Varghese N."/>
            <person name="Submissions S."/>
        </authorList>
    </citation>
    <scope>NUCLEOTIDE SEQUENCE [LARGE SCALE GENOMIC DNA]</scope>
    <source>
        <strain evidence="7 9">DSM 7308</strain>
    </source>
</reference>
<feature type="domain" description="ChlI/MoxR AAA lid" evidence="5">
    <location>
        <begin position="226"/>
        <end position="285"/>
    </location>
</feature>
<protein>
    <submittedName>
        <fullName evidence="6">ATPase associated with various cellular activities AAA_3</fullName>
    </submittedName>
    <submittedName>
        <fullName evidence="7">MoxR-like ATPase</fullName>
    </submittedName>
</protein>
<evidence type="ECO:0000256" key="3">
    <source>
        <dbReference type="ARBA" id="ARBA00061607"/>
    </source>
</evidence>
<dbReference type="Proteomes" id="UP000323392">
    <property type="component" value="Unassembled WGS sequence"/>
</dbReference>
<evidence type="ECO:0000313" key="6">
    <source>
        <dbReference type="EMBL" id="KXZ40680.1"/>
    </source>
</evidence>
<dbReference type="GO" id="GO:0016887">
    <property type="term" value="F:ATP hydrolysis activity"/>
    <property type="evidence" value="ECO:0007669"/>
    <property type="project" value="InterPro"/>
</dbReference>
<comment type="similarity">
    <text evidence="3">Belongs to the MoxR family.</text>
</comment>
<dbReference type="RefSeq" id="WP_066071948.1">
    <property type="nucleotide sequence ID" value="NZ_FRBG01000014.1"/>
</dbReference>
<gene>
    <name evidence="6" type="ORF">JWYL7_1755</name>
    <name evidence="7" type="ORF">SAMN05661008_01606</name>
</gene>
<dbReference type="Gene3D" id="3.40.50.300">
    <property type="entry name" value="P-loop containing nucleotide triphosphate hydrolases"/>
    <property type="match status" value="1"/>
</dbReference>
<evidence type="ECO:0000259" key="4">
    <source>
        <dbReference type="Pfam" id="PF07726"/>
    </source>
</evidence>
<keyword evidence="9" id="KW-1185">Reference proteome</keyword>
<dbReference type="PIRSF" id="PIRSF002849">
    <property type="entry name" value="AAA_ATPase_chaperone_MoxR_prd"/>
    <property type="match status" value="1"/>
</dbReference>
<dbReference type="Proteomes" id="UP000092605">
    <property type="component" value="Unassembled WGS sequence"/>
</dbReference>
<reference evidence="6 8" key="1">
    <citation type="submission" date="2016-02" db="EMBL/GenBank/DDBJ databases">
        <title>Draft genome sequence for Clostridium paradoxum JW-YL-7.</title>
        <authorList>
            <person name="Utturkar S.M."/>
            <person name="Lancaster A."/>
            <person name="Poole F.L."/>
            <person name="Adams M.W."/>
            <person name="Brown S.D."/>
        </authorList>
    </citation>
    <scope>NUCLEOTIDE SEQUENCE [LARGE SCALE GENOMIC DNA]</scope>
    <source>
        <strain evidence="6 8">JW-YL-7</strain>
    </source>
</reference>
<evidence type="ECO:0000256" key="1">
    <source>
        <dbReference type="ARBA" id="ARBA00022741"/>
    </source>
</evidence>
<dbReference type="PATRIC" id="fig|1121328.3.peg.1767"/>
<sequence>MSVFKLIKENVSKVIVGKDDIIDLILVSLISGGHVLLEDVPGVGKTTLAKTLAGLIDCNFKRIQFTPDLLPSDLAGINFFNQKTCDFEFRKGPIFTNILLADELNRATPRTQSSLLECMEERQVTVDGKTYNLDKLFMVIATQNPIDTYGTFVLPQAQLDRFFMKIKMGYPNKTEEYRILELSRGEQKKDIKPICNKSDIINMQLEFENVFLSEDITNYILEIISSTRNHELIELGVSPRGTIALYKACKAYAYINERNYVIPDDVIYLSKYVLSHRIQTKKHKSIDEFALIEDIVSKIPAPVETI</sequence>
<evidence type="ECO:0000313" key="8">
    <source>
        <dbReference type="Proteomes" id="UP000092605"/>
    </source>
</evidence>
<dbReference type="InterPro" id="IPR050764">
    <property type="entry name" value="CbbQ/NirQ/NorQ/GpvN"/>
</dbReference>
<keyword evidence="2" id="KW-0067">ATP-binding</keyword>
<dbReference type="InterPro" id="IPR027417">
    <property type="entry name" value="P-loop_NTPase"/>
</dbReference>
<dbReference type="InterPro" id="IPR041628">
    <property type="entry name" value="ChlI/MoxR_AAA_lid"/>
</dbReference>
<proteinExistence type="inferred from homology"/>
<dbReference type="InterPro" id="IPR011703">
    <property type="entry name" value="ATPase_AAA-3"/>
</dbReference>
<dbReference type="OrthoDB" id="9808397at2"/>
<dbReference type="AlphaFoldDB" id="A0A150FUG1"/>
<dbReference type="PANTHER" id="PTHR42759:SF5">
    <property type="entry name" value="METHANOL DEHYDROGENASE REGULATOR"/>
    <property type="match status" value="1"/>
</dbReference>
<feature type="domain" description="ATPase AAA-3" evidence="4">
    <location>
        <begin position="34"/>
        <end position="164"/>
    </location>
</feature>
<evidence type="ECO:0000313" key="9">
    <source>
        <dbReference type="Proteomes" id="UP000323392"/>
    </source>
</evidence>
<dbReference type="Pfam" id="PF07726">
    <property type="entry name" value="AAA_3"/>
    <property type="match status" value="1"/>
</dbReference>
<dbReference type="GO" id="GO:0005524">
    <property type="term" value="F:ATP binding"/>
    <property type="evidence" value="ECO:0007669"/>
    <property type="project" value="UniProtKB-KW"/>
</dbReference>
<keyword evidence="1" id="KW-0547">Nucleotide-binding</keyword>